<evidence type="ECO:0000256" key="3">
    <source>
        <dbReference type="ARBA" id="ARBA00022630"/>
    </source>
</evidence>
<sequence>MSSPSTSNVDVLIVGAGPAGLVSAVALSRLHIPFRIVERRHKGKLAGRADGIQPRTLEILSSLGLSAPFLAHGSQIHRMVTYMPLPTESGIALVGQSINIPIDEPRFPFETVLPIEKFEEILQKDLLENGHVIDRGTVPTELKISESTYKEYPVEIEIRHTTLENSDAPNVTEIVRAKYVIGADGAHSWVRKKVGIEMIGEQTPHRWGVMDFTPDRGTTFPTTRAKNIIQAHEGPGGVLGWIPRPGGQARIYVAFGPPPPPPTPVEQETVNGTSTTGSDGDDIVGLDDTDARTMIEGAMSTGFGNFSVLVKDVTWASIYRVAQRVASKYSHQDRIFIVGDACHTHSPNSGQGANASIGDAYNLAWKLALALRHKSPQAQNILSTYESERRPLALDLIAYDKEMFKLFKPELSTPIEYQRLWERGMGFTSGVGITYGPSALCVAPKENATFRFTDLVGYRLPPAHVVRASNWQPIHIHDVVPFNGNFTLIVFLVENFKSGFDSIQNVWMKYGQWIDTVLVKKGEKEEFFFEDDAYLMEPAFDGNRLYLDTPSRPGSSIGEGIYERFGVDSKADAPVGVIVRPDGYIGAMIELDEGNTELRDYFTGILG</sequence>
<proteinExistence type="inferred from homology"/>
<feature type="domain" description="FAD-binding" evidence="7">
    <location>
        <begin position="9"/>
        <end position="396"/>
    </location>
</feature>
<feature type="domain" description="Phenol hydroxylase-like C-terminal dimerisation" evidence="8">
    <location>
        <begin position="433"/>
        <end position="606"/>
    </location>
</feature>
<dbReference type="OrthoDB" id="1716816at2759"/>
<dbReference type="Pfam" id="PF01494">
    <property type="entry name" value="FAD_binding_3"/>
    <property type="match status" value="1"/>
</dbReference>
<feature type="region of interest" description="Disordered" evidence="6">
    <location>
        <begin position="261"/>
        <end position="284"/>
    </location>
</feature>
<dbReference type="Gene3D" id="3.50.50.60">
    <property type="entry name" value="FAD/NAD(P)-binding domain"/>
    <property type="match status" value="2"/>
</dbReference>
<dbReference type="GO" id="GO:0016709">
    <property type="term" value="F:oxidoreductase activity, acting on paired donors, with incorporation or reduction of molecular oxygen, NAD(P)H as one donor, and incorporation of one atom of oxygen"/>
    <property type="evidence" value="ECO:0007669"/>
    <property type="project" value="UniProtKB-ARBA"/>
</dbReference>
<dbReference type="Proteomes" id="UP000076798">
    <property type="component" value="Unassembled WGS sequence"/>
</dbReference>
<evidence type="ECO:0000313" key="9">
    <source>
        <dbReference type="EMBL" id="KZT32544.1"/>
    </source>
</evidence>
<comment type="cofactor">
    <cofactor evidence="1">
        <name>FAD</name>
        <dbReference type="ChEBI" id="CHEBI:57692"/>
    </cofactor>
</comment>
<dbReference type="Gene3D" id="3.30.9.10">
    <property type="entry name" value="D-Amino Acid Oxidase, subunit A, domain 2"/>
    <property type="match status" value="2"/>
</dbReference>
<dbReference type="InterPro" id="IPR050641">
    <property type="entry name" value="RIFMO-like"/>
</dbReference>
<evidence type="ECO:0000259" key="8">
    <source>
        <dbReference type="Pfam" id="PF07976"/>
    </source>
</evidence>
<dbReference type="Gene3D" id="3.40.30.20">
    <property type="match status" value="1"/>
</dbReference>
<dbReference type="PANTHER" id="PTHR43004">
    <property type="entry name" value="TRK SYSTEM POTASSIUM UPTAKE PROTEIN"/>
    <property type="match status" value="1"/>
</dbReference>
<keyword evidence="3" id="KW-0285">Flavoprotein</keyword>
<dbReference type="SUPFAM" id="SSF54373">
    <property type="entry name" value="FAD-linked reductases, C-terminal domain"/>
    <property type="match status" value="1"/>
</dbReference>
<accession>A0A165XTY1</accession>
<evidence type="ECO:0008006" key="11">
    <source>
        <dbReference type="Google" id="ProtNLM"/>
    </source>
</evidence>
<dbReference type="InterPro" id="IPR036249">
    <property type="entry name" value="Thioredoxin-like_sf"/>
</dbReference>
<evidence type="ECO:0000256" key="2">
    <source>
        <dbReference type="ARBA" id="ARBA00007801"/>
    </source>
</evidence>
<keyword evidence="5" id="KW-0560">Oxidoreductase</keyword>
<dbReference type="GO" id="GO:0071949">
    <property type="term" value="F:FAD binding"/>
    <property type="evidence" value="ECO:0007669"/>
    <property type="project" value="InterPro"/>
</dbReference>
<dbReference type="Pfam" id="PF07976">
    <property type="entry name" value="Phe_hydrox_dim"/>
    <property type="match status" value="1"/>
</dbReference>
<dbReference type="PANTHER" id="PTHR43004:SF19">
    <property type="entry name" value="BINDING MONOOXYGENASE, PUTATIVE (JCVI)-RELATED"/>
    <property type="match status" value="1"/>
</dbReference>
<evidence type="ECO:0000256" key="6">
    <source>
        <dbReference type="SAM" id="MobiDB-lite"/>
    </source>
</evidence>
<dbReference type="InterPro" id="IPR002938">
    <property type="entry name" value="FAD-bd"/>
</dbReference>
<keyword evidence="10" id="KW-1185">Reference proteome</keyword>
<dbReference type="STRING" id="1314776.A0A165XTY1"/>
<evidence type="ECO:0000256" key="1">
    <source>
        <dbReference type="ARBA" id="ARBA00001974"/>
    </source>
</evidence>
<dbReference type="SUPFAM" id="SSF52833">
    <property type="entry name" value="Thioredoxin-like"/>
    <property type="match status" value="1"/>
</dbReference>
<evidence type="ECO:0000256" key="5">
    <source>
        <dbReference type="ARBA" id="ARBA00023002"/>
    </source>
</evidence>
<feature type="compositionally biased region" description="Polar residues" evidence="6">
    <location>
        <begin position="266"/>
        <end position="276"/>
    </location>
</feature>
<dbReference type="SUPFAM" id="SSF51905">
    <property type="entry name" value="FAD/NAD(P)-binding domain"/>
    <property type="match status" value="1"/>
</dbReference>
<dbReference type="InterPro" id="IPR036188">
    <property type="entry name" value="FAD/NAD-bd_sf"/>
</dbReference>
<evidence type="ECO:0000259" key="7">
    <source>
        <dbReference type="Pfam" id="PF01494"/>
    </source>
</evidence>
<evidence type="ECO:0000256" key="4">
    <source>
        <dbReference type="ARBA" id="ARBA00022827"/>
    </source>
</evidence>
<organism evidence="9 10">
    <name type="scientific">Sistotremastrum suecicum HHB10207 ss-3</name>
    <dbReference type="NCBI Taxonomy" id="1314776"/>
    <lineage>
        <taxon>Eukaryota</taxon>
        <taxon>Fungi</taxon>
        <taxon>Dikarya</taxon>
        <taxon>Basidiomycota</taxon>
        <taxon>Agaricomycotina</taxon>
        <taxon>Agaricomycetes</taxon>
        <taxon>Sistotremastrales</taxon>
        <taxon>Sistotremastraceae</taxon>
        <taxon>Sistotremastrum</taxon>
    </lineage>
</organism>
<dbReference type="InterPro" id="IPR012941">
    <property type="entry name" value="Phe_hydrox_C_dim_dom"/>
</dbReference>
<dbReference type="InterPro" id="IPR038220">
    <property type="entry name" value="PHOX_C_sf"/>
</dbReference>
<evidence type="ECO:0000313" key="10">
    <source>
        <dbReference type="Proteomes" id="UP000076798"/>
    </source>
</evidence>
<dbReference type="EMBL" id="KV428320">
    <property type="protein sequence ID" value="KZT32544.1"/>
    <property type="molecule type" value="Genomic_DNA"/>
</dbReference>
<protein>
    <recommendedName>
        <fullName evidence="11">FAD-binding domain-containing protein</fullName>
    </recommendedName>
</protein>
<comment type="similarity">
    <text evidence="2">Belongs to the PheA/TfdB FAD monooxygenase family.</text>
</comment>
<dbReference type="PRINTS" id="PR00420">
    <property type="entry name" value="RNGMNOXGNASE"/>
</dbReference>
<gene>
    <name evidence="9" type="ORF">SISSUDRAFT_1055381</name>
</gene>
<name>A0A165XTY1_9AGAM</name>
<reference evidence="9 10" key="1">
    <citation type="journal article" date="2016" name="Mol. Biol. Evol.">
        <title>Comparative Genomics of Early-Diverging Mushroom-Forming Fungi Provides Insights into the Origins of Lignocellulose Decay Capabilities.</title>
        <authorList>
            <person name="Nagy L.G."/>
            <person name="Riley R."/>
            <person name="Tritt A."/>
            <person name="Adam C."/>
            <person name="Daum C."/>
            <person name="Floudas D."/>
            <person name="Sun H."/>
            <person name="Yadav J.S."/>
            <person name="Pangilinan J."/>
            <person name="Larsson K.H."/>
            <person name="Matsuura K."/>
            <person name="Barry K."/>
            <person name="Labutti K."/>
            <person name="Kuo R."/>
            <person name="Ohm R.A."/>
            <person name="Bhattacharya S.S."/>
            <person name="Shirouzu T."/>
            <person name="Yoshinaga Y."/>
            <person name="Martin F.M."/>
            <person name="Grigoriev I.V."/>
            <person name="Hibbett D.S."/>
        </authorList>
    </citation>
    <scope>NUCLEOTIDE SEQUENCE [LARGE SCALE GENOMIC DNA]</scope>
    <source>
        <strain evidence="9 10">HHB10207 ss-3</strain>
    </source>
</reference>
<keyword evidence="4" id="KW-0274">FAD</keyword>
<dbReference type="AlphaFoldDB" id="A0A165XTY1"/>